<dbReference type="EMBL" id="JAHCVI010000001">
    <property type="protein sequence ID" value="KAG7291173.1"/>
    <property type="molecule type" value="Genomic_DNA"/>
</dbReference>
<dbReference type="Pfam" id="PF06985">
    <property type="entry name" value="HET"/>
    <property type="match status" value="1"/>
</dbReference>
<evidence type="ECO:0000313" key="4">
    <source>
        <dbReference type="EMBL" id="KAG7291173.1"/>
    </source>
</evidence>
<accession>A0AAD4F5J6</accession>
<organism evidence="4 5">
    <name type="scientific">Staphylotrichum longicolle</name>
    <dbReference type="NCBI Taxonomy" id="669026"/>
    <lineage>
        <taxon>Eukaryota</taxon>
        <taxon>Fungi</taxon>
        <taxon>Dikarya</taxon>
        <taxon>Ascomycota</taxon>
        <taxon>Pezizomycotina</taxon>
        <taxon>Sordariomycetes</taxon>
        <taxon>Sordariomycetidae</taxon>
        <taxon>Sordariales</taxon>
        <taxon>Chaetomiaceae</taxon>
        <taxon>Staphylotrichum</taxon>
    </lineage>
</organism>
<evidence type="ECO:0000259" key="3">
    <source>
        <dbReference type="Pfam" id="PF06985"/>
    </source>
</evidence>
<evidence type="ECO:0000313" key="5">
    <source>
        <dbReference type="Proteomes" id="UP001197093"/>
    </source>
</evidence>
<keyword evidence="1" id="KW-0175">Coiled coil</keyword>
<dbReference type="PANTHER" id="PTHR33112:SF12">
    <property type="entry name" value="HETEROKARYON INCOMPATIBILITY DOMAIN-CONTAINING PROTEIN"/>
    <property type="match status" value="1"/>
</dbReference>
<proteinExistence type="predicted"/>
<dbReference type="InterPro" id="IPR011990">
    <property type="entry name" value="TPR-like_helical_dom_sf"/>
</dbReference>
<dbReference type="Gene3D" id="1.25.40.10">
    <property type="entry name" value="Tetratricopeptide repeat domain"/>
    <property type="match status" value="1"/>
</dbReference>
<evidence type="ECO:0000256" key="2">
    <source>
        <dbReference type="SAM" id="MobiDB-lite"/>
    </source>
</evidence>
<comment type="caution">
    <text evidence="4">The sequence shown here is derived from an EMBL/GenBank/DDBJ whole genome shotgun (WGS) entry which is preliminary data.</text>
</comment>
<keyword evidence="5" id="KW-1185">Reference proteome</keyword>
<gene>
    <name evidence="4" type="ORF">NEMBOFW57_001185</name>
</gene>
<name>A0AAD4F5J6_9PEZI</name>
<feature type="region of interest" description="Disordered" evidence="2">
    <location>
        <begin position="483"/>
        <end position="508"/>
    </location>
</feature>
<evidence type="ECO:0000256" key="1">
    <source>
        <dbReference type="SAM" id="Coils"/>
    </source>
</evidence>
<sequence>MAQDGPKPSTDMDLHTSLGLLRDIDLRGAMDREKELEFRMRLVRALRSQYDLHHNPRDLRAAIEHGEVAIRLAVSPRDKVHMLNSLSWMTMSAFYLDQSPLRLKEAIDYARLAHAEIEASGEKSTELAKAYENLGHALSAKSQLDNDLQALDEAIDCARQVVRLAKDEELRASTSSNLAVRLHMRYRKTRQEGDATEALGLLAESLRVLPAGSPGSAGALLAQGDICSQMYKHDGDLQTLERAIASFEKAFSLEFSGGERRVDVLRSLTHLYESKYEKTADVSAFRTAAKYFGKVITDAPDHPLKIDFISSQIHRLGRLVKAEKSLPEIEAALEQARFLYSQIPPRDAKWNDSSQYVSFIMADRYILTRDPVHLKALVGHVSETAKIWNNQRAWSDTRVDLTAAEALQSCLDSLDNPELAGSTVSPAESICSYFEKAYKTVGPTQAVLNLYRQHGPALEQLCRPHVNSTSPPDGGTIAKATAAETNELSIRPRPQKGSGQSRDPYTDPLTGLRYLAMPGSGRVIMTAEPMVRSVMGYKVGEPEPRTLAECLAREARLEAEALQRERDQQKNPNPALCRVCRRIETLKRQEDGTITWNAEIWLPWGTWGQLRGRRHCAVCRLILTLLATGSRGNEPTLSPRLARIDPEVQGTQLEVRKLDTGELVLGVLYGLVRVGSLRIVSEANRPGAIPAPGGEALLSKIQSWLQTCDLDHGPRCRAFPDEKRCASPIPLLFVDVVDQCLVKATSAEKYFTLSYVWGGPQTAATTRSNFEERYQIGSLADGRCTLPWTIRDAMVLVRRLGGRYLWVDSLCIVQDDADHKHRDIRRMDIVYMMAFATIVAAHGQNANAGLPGVRPRTRNARITSCISISAEPTSSDSKPQTLLLTTSTPPLPLALDSSVWESRGWVLQEQLLSRRCIYFTSDGVYFQCGRKTVSETAADDSVSTSPYEKPREENDMLSMENPLVVLGKAGLISETERLCRTFEVYMQLVGTYVLRHLTVSDDIVNAFSGILTVLEEHFTGGFVSALPVAALDLALLWTPGQKMLARSYYTTSKTTKNPKPYFPSWSWTGWAPWVGQPSYHHIFANIKSQPLPEPLVEAFRLHHHGTLHTIRARSSTSTLQQPATLHTGVSGPDFGPEVLQFWADTVPATAFAFTTVTSGTSTFVQPEQLSSHENVHTKTSQAVIRLREREERHCGLWYDNKNHRLWWAGEKEKKQPRAEFVAISRLRVPEFKGPKRVEGEIDVFDKTQFLSEGPEGGVVNCLVVEWYDEIVSRVTVAQVHWEAWQQARPRRKHIRLV</sequence>
<feature type="coiled-coil region" evidence="1">
    <location>
        <begin position="141"/>
        <end position="168"/>
    </location>
</feature>
<reference evidence="4" key="1">
    <citation type="submission" date="2023-02" db="EMBL/GenBank/DDBJ databases">
        <authorList>
            <person name="Palmer J.M."/>
        </authorList>
    </citation>
    <scope>NUCLEOTIDE SEQUENCE</scope>
    <source>
        <strain evidence="4">FW57</strain>
    </source>
</reference>
<protein>
    <recommendedName>
        <fullName evidence="3">Heterokaryon incompatibility domain-containing protein</fullName>
    </recommendedName>
</protein>
<dbReference type="Proteomes" id="UP001197093">
    <property type="component" value="Unassembled WGS sequence"/>
</dbReference>
<dbReference type="PANTHER" id="PTHR33112">
    <property type="entry name" value="DOMAIN PROTEIN, PUTATIVE-RELATED"/>
    <property type="match status" value="1"/>
</dbReference>
<feature type="domain" description="Heterokaryon incompatibility" evidence="3">
    <location>
        <begin position="750"/>
        <end position="909"/>
    </location>
</feature>
<dbReference type="InterPro" id="IPR010730">
    <property type="entry name" value="HET"/>
</dbReference>